<dbReference type="GeneID" id="41600350"/>
<sequence>MAKKILPAISLGVLTIIALVFLTGGGTDDKDVLRQTFEVDAVYYDTGHVEIAFVDKSEKTNSVVMEILGMDETFQKTFYDSQFIEIVPFPNEPKYGWAVHPIVLEIEHLELGHIQLKTEIHPLGDSIPPVIYSRP</sequence>
<dbReference type="HOGENOM" id="CLU_1880964_0_0_2"/>
<accession>A0A0C5BZK2</accession>
<dbReference type="AlphaFoldDB" id="A0A0C5BZK2"/>
<reference evidence="1 2" key="3">
    <citation type="journal article" date="2019" name="Int. J. Syst. Evol. Microbiol.">
        <title>Nitrosopumilus adriaticus sp. nov. and Nitrosopumilus piranensis sp. nov., two ammonia-oxidizing archaea from the Adriatic Sea and members of the class Nitrososphaeria.</title>
        <authorList>
            <person name="Bayer B."/>
            <person name="Vojvoda J."/>
            <person name="Reinthaler T."/>
            <person name="Reyes C."/>
            <person name="Pinto M."/>
            <person name="Herndl G.J."/>
        </authorList>
    </citation>
    <scope>NUCLEOTIDE SEQUENCE [LARGE SCALE GENOMIC DNA]</scope>
    <source>
        <strain evidence="1 2">D3C</strain>
    </source>
</reference>
<dbReference type="Proteomes" id="UP000032027">
    <property type="component" value="Chromosome"/>
</dbReference>
<reference evidence="2" key="1">
    <citation type="submission" date="2015-02" db="EMBL/GenBank/DDBJ databases">
        <title>Characterization of two novel Thaumarchaeota isolated from the Northern Adriatic Sea.</title>
        <authorList>
            <person name="Bayer B."/>
            <person name="Vojvoda J."/>
            <person name="Offre P."/>
            <person name="Srivastava A."/>
            <person name="Elisabeth N."/>
            <person name="Garcia J.A.L."/>
            <person name="Schleper C."/>
            <person name="Herndl G.J."/>
        </authorList>
    </citation>
    <scope>NUCLEOTIDE SEQUENCE [LARGE SCALE GENOMIC DNA]</scope>
    <source>
        <strain evidence="2">D3C</strain>
    </source>
</reference>
<reference evidence="1 2" key="2">
    <citation type="journal article" date="2016" name="ISME J.">
        <title>Physiological and genomic characterization of two novel marine thaumarchaeal strains indicates niche differentiation.</title>
        <authorList>
            <person name="Bayer B."/>
            <person name="Vojvoda J."/>
            <person name="Offre P."/>
            <person name="Alves R.J."/>
            <person name="Elisabeth N.H."/>
            <person name="Garcia J.A."/>
            <person name="Volland J.M."/>
            <person name="Srivastava A."/>
            <person name="Schleper C."/>
            <person name="Herndl G.J."/>
        </authorList>
    </citation>
    <scope>NUCLEOTIDE SEQUENCE [LARGE SCALE GENOMIC DNA]</scope>
    <source>
        <strain evidence="1 2">D3C</strain>
    </source>
</reference>
<dbReference type="PATRIC" id="fig|1582439.9.peg.1245"/>
<evidence type="ECO:0000313" key="2">
    <source>
        <dbReference type="Proteomes" id="UP000032027"/>
    </source>
</evidence>
<dbReference type="OrthoDB" id="11747at2157"/>
<keyword evidence="2" id="KW-1185">Reference proteome</keyword>
<proteinExistence type="predicted"/>
<dbReference type="STRING" id="1582439.NPIRD3C_1208"/>
<dbReference type="RefSeq" id="WP_148703266.1">
    <property type="nucleotide sequence ID" value="NZ_CP010868.1"/>
</dbReference>
<name>A0A0C5BZK2_9ARCH</name>
<protein>
    <submittedName>
        <fullName evidence="1">Uncharacterized protein</fullName>
    </submittedName>
</protein>
<dbReference type="EMBL" id="CP010868">
    <property type="protein sequence ID" value="AJM92420.1"/>
    <property type="molecule type" value="Genomic_DNA"/>
</dbReference>
<organism evidence="1 2">
    <name type="scientific">Nitrosopumilus piranensis</name>
    <dbReference type="NCBI Taxonomy" id="1582439"/>
    <lineage>
        <taxon>Archaea</taxon>
        <taxon>Nitrososphaerota</taxon>
        <taxon>Nitrososphaeria</taxon>
        <taxon>Nitrosopumilales</taxon>
        <taxon>Nitrosopumilaceae</taxon>
        <taxon>Nitrosopumilus</taxon>
    </lineage>
</organism>
<dbReference type="KEGG" id="nid:NPIRD3C_1208"/>
<gene>
    <name evidence="1" type="ORF">NPIRD3C_1208</name>
</gene>
<evidence type="ECO:0000313" key="1">
    <source>
        <dbReference type="EMBL" id="AJM92420.1"/>
    </source>
</evidence>